<keyword evidence="3" id="KW-1185">Reference proteome</keyword>
<evidence type="ECO:0000256" key="1">
    <source>
        <dbReference type="SAM" id="MobiDB-lite"/>
    </source>
</evidence>
<feature type="region of interest" description="Disordered" evidence="1">
    <location>
        <begin position="211"/>
        <end position="234"/>
    </location>
</feature>
<feature type="compositionally biased region" description="Polar residues" evidence="1">
    <location>
        <begin position="673"/>
        <end position="687"/>
    </location>
</feature>
<dbReference type="PANTHER" id="PTHR34798:SF2">
    <property type="entry name" value="PROTEIN TIME FOR COFFEE"/>
    <property type="match status" value="1"/>
</dbReference>
<dbReference type="GO" id="GO:0042752">
    <property type="term" value="P:regulation of circadian rhythm"/>
    <property type="evidence" value="ECO:0000318"/>
    <property type="project" value="GO_Central"/>
</dbReference>
<proteinExistence type="predicted"/>
<feature type="compositionally biased region" description="Low complexity" evidence="1">
    <location>
        <begin position="216"/>
        <end position="232"/>
    </location>
</feature>
<feature type="compositionally biased region" description="Polar residues" evidence="1">
    <location>
        <begin position="792"/>
        <end position="801"/>
    </location>
</feature>
<feature type="compositionally biased region" description="Polar residues" evidence="1">
    <location>
        <begin position="336"/>
        <end position="355"/>
    </location>
</feature>
<feature type="compositionally biased region" description="Acidic residues" evidence="1">
    <location>
        <begin position="59"/>
        <end position="80"/>
    </location>
</feature>
<feature type="region of interest" description="Disordered" evidence="1">
    <location>
        <begin position="475"/>
        <end position="499"/>
    </location>
</feature>
<feature type="region of interest" description="Disordered" evidence="1">
    <location>
        <begin position="336"/>
        <end position="357"/>
    </location>
</feature>
<feature type="region of interest" description="Disordered" evidence="1">
    <location>
        <begin position="873"/>
        <end position="893"/>
    </location>
</feature>
<dbReference type="AlphaFoldDB" id="U5DC84"/>
<evidence type="ECO:0008006" key="4">
    <source>
        <dbReference type="Google" id="ProtNLM"/>
    </source>
</evidence>
<dbReference type="eggNOG" id="ENOG502SN88">
    <property type="taxonomic scope" value="Eukaryota"/>
</dbReference>
<dbReference type="InterPro" id="IPR039317">
    <property type="entry name" value="TIC"/>
</dbReference>
<dbReference type="Gramene" id="ERN20139">
    <property type="protein sequence ID" value="ERN20139"/>
    <property type="gene ID" value="AMTR_s00066p00076200"/>
</dbReference>
<sequence length="1046" mass="112762">MSNRREGFNGASRRRSRSGLKESSVGVSEMEDGVNELRERVNNKKDRAVMSGRRHFDADQDEVADNSTDESVDDEQDEEEWTARGVNLKKPNNTKLQWKASNEMIGVAVPRKTRSACSKRLQSSSSPIRTGLTSVSLPTSASSLKAVKRMKPITLKTRPQKIAKYSISEREVEVAEVLYELTKLQAHHSPPKSEIHPKFLSIPDFKNNDASVSATPKASSPISNSASPSPLSQHMVSSFGTAMAPKRKKPRAVKLEYGASASIAAGSSIPSESIIHVSSTMPTSASFDIKVELENDSQNTKMEVLSPKAEKGIVPGPGSSTNPTCVFTESNLVAAEATSTTSSDQRKSYSGNNLDSSKMFSSVSVSVERVTETKLMIDLMALPENTRLDNDDAPKSSEKDVPHLSTPNPSMVTQTSSNRRMETEGNMGQNLIIQQVEENTQIKKLDEEMKLEKQHLKEANTESHFDGSKLELDVNKQRPKNKRKAERTAPPAGTITSSSVPIPVTLTGWRGSLPPVGYLGPTSANLSGFPSLQGAVPMEANSTIPNVPFMMPPQTRPKRCVNHFFIARLIHYQQQLARANPFWAAAGSAPIYTANPYNLNVMPQPEALMLGGAVIKNPALQLEKGLPPASVADFPGQSLREKTPNSFMDAQKKHLLLQQASQQGATLIFPVNQPRTGGTTKSENPSENGAKPLIPSSSNPATLNANLAATPSEAQYLTMLQAGYPFPIPPPPYNRGTQPSLHPQPPHQFFAGSFYPSRLLHLQPHPQPQNSPPDSIRNDAKPPLKSDDSATKKTNTPNFSSDLPIAQTFPIMSTNLAPKNHQQPNDAHHLQMSLKPRCTSSSISSTVDLASTIPVAMSISTPSGVGHTMMRTLPDSSQMKPSKAPDSGSTKMVSGKPVVYSGANAKLPASYSGHFPANSGWKMTPVSQSNQAPSISSKNQPIQQHQFLSSSDALVQQQLQNLYQKRQIAGPQVVCSGGLNGWKAVNQQVMTTSNGSASYVGGGGNGSKGKGNQVMYKSLGGNPVTVMATTTSYAQPAPNLPVRSAD</sequence>
<evidence type="ECO:0000313" key="2">
    <source>
        <dbReference type="EMBL" id="ERN20139.1"/>
    </source>
</evidence>
<feature type="region of interest" description="Disordered" evidence="1">
    <location>
        <begin position="1"/>
        <end position="84"/>
    </location>
</feature>
<reference evidence="3" key="1">
    <citation type="journal article" date="2013" name="Science">
        <title>The Amborella genome and the evolution of flowering plants.</title>
        <authorList>
            <consortium name="Amborella Genome Project"/>
        </authorList>
    </citation>
    <scope>NUCLEOTIDE SEQUENCE [LARGE SCALE GENOMIC DNA]</scope>
</reference>
<name>U5DC84_AMBTC</name>
<organism evidence="2 3">
    <name type="scientific">Amborella trichopoda</name>
    <dbReference type="NCBI Taxonomy" id="13333"/>
    <lineage>
        <taxon>Eukaryota</taxon>
        <taxon>Viridiplantae</taxon>
        <taxon>Streptophyta</taxon>
        <taxon>Embryophyta</taxon>
        <taxon>Tracheophyta</taxon>
        <taxon>Spermatophyta</taxon>
        <taxon>Magnoliopsida</taxon>
        <taxon>Amborellales</taxon>
        <taxon>Amborellaceae</taxon>
        <taxon>Amborella</taxon>
    </lineage>
</organism>
<evidence type="ECO:0000313" key="3">
    <source>
        <dbReference type="Proteomes" id="UP000017836"/>
    </source>
</evidence>
<accession>U5DC84</accession>
<feature type="compositionally biased region" description="Polar residues" evidence="1">
    <location>
        <begin position="405"/>
        <end position="416"/>
    </location>
</feature>
<dbReference type="PANTHER" id="PTHR34798">
    <property type="entry name" value="PROTEIN TIME FOR COFFEE"/>
    <property type="match status" value="1"/>
</dbReference>
<dbReference type="GO" id="GO:0005634">
    <property type="term" value="C:nucleus"/>
    <property type="evidence" value="ECO:0000318"/>
    <property type="project" value="GO_Central"/>
</dbReference>
<protein>
    <recommendedName>
        <fullName evidence="4">Protein TIME FOR COFFEE</fullName>
    </recommendedName>
</protein>
<dbReference type="HOGENOM" id="CLU_291775_0_0_1"/>
<feature type="region of interest" description="Disordered" evidence="1">
    <location>
        <begin position="386"/>
        <end position="416"/>
    </location>
</feature>
<feature type="region of interest" description="Disordered" evidence="1">
    <location>
        <begin position="728"/>
        <end position="804"/>
    </location>
</feature>
<dbReference type="EMBL" id="KI392060">
    <property type="protein sequence ID" value="ERN20139.1"/>
    <property type="molecule type" value="Genomic_DNA"/>
</dbReference>
<dbReference type="OMA" id="VNQPRTG"/>
<feature type="compositionally biased region" description="Basic and acidic residues" evidence="1">
    <location>
        <begin position="386"/>
        <end position="402"/>
    </location>
</feature>
<feature type="compositionally biased region" description="Basic and acidic residues" evidence="1">
    <location>
        <begin position="35"/>
        <end position="58"/>
    </location>
</feature>
<gene>
    <name evidence="2" type="ORF">AMTR_s00066p00076200</name>
</gene>
<feature type="region of interest" description="Disordered" evidence="1">
    <location>
        <begin position="671"/>
        <end position="703"/>
    </location>
</feature>
<dbReference type="Proteomes" id="UP000017836">
    <property type="component" value="Unassembled WGS sequence"/>
</dbReference>
<feature type="compositionally biased region" description="Basic and acidic residues" evidence="1">
    <location>
        <begin position="776"/>
        <end position="791"/>
    </location>
</feature>